<sequence length="164" mass="17910">MARSVHEVDYNRLLRDGIQAILYDLENTLCRWQEWELDERTRALLHRLGEQGVALAVLTNAALPPGHPLVRELEGGGVVVVTRARKPLRRGFQTALCRLGVDPGRAAMVGDQVLTDILGGKRAGLVTVLVDPLGPDESRLTKINRRLERLLGRRSPAGGASAAP</sequence>
<dbReference type="KEGG" id="bana:BARAN1_0555"/>
<dbReference type="InterPro" id="IPR006439">
    <property type="entry name" value="HAD-SF_hydro_IA"/>
</dbReference>
<accession>A0A2X3L071</accession>
<evidence type="ECO:0000256" key="3">
    <source>
        <dbReference type="ARBA" id="ARBA00022842"/>
    </source>
</evidence>
<dbReference type="GO" id="GO:0044281">
    <property type="term" value="P:small molecule metabolic process"/>
    <property type="evidence" value="ECO:0007669"/>
    <property type="project" value="UniProtKB-ARBA"/>
</dbReference>
<reference evidence="5" key="1">
    <citation type="submission" date="2018-05" db="EMBL/GenBank/DDBJ databases">
        <authorList>
            <person name="Hao L."/>
        </authorList>
    </citation>
    <scope>NUCLEOTIDE SEQUENCE [LARGE SCALE GENOMIC DNA]</scope>
</reference>
<gene>
    <name evidence="4" type="ORF">BARAN1_0555</name>
</gene>
<keyword evidence="3" id="KW-0460">Magnesium</keyword>
<dbReference type="EMBL" id="LS483254">
    <property type="protein sequence ID" value="SQD92579.1"/>
    <property type="molecule type" value="Genomic_DNA"/>
</dbReference>
<dbReference type="InterPro" id="IPR051400">
    <property type="entry name" value="HAD-like_hydrolase"/>
</dbReference>
<dbReference type="InterPro" id="IPR023214">
    <property type="entry name" value="HAD_sf"/>
</dbReference>
<keyword evidence="5" id="KW-1185">Reference proteome</keyword>
<dbReference type="NCBIfam" id="TIGR01549">
    <property type="entry name" value="HAD-SF-IA-v1"/>
    <property type="match status" value="1"/>
</dbReference>
<evidence type="ECO:0000313" key="4">
    <source>
        <dbReference type="EMBL" id="SQD92579.1"/>
    </source>
</evidence>
<keyword evidence="2" id="KW-0378">Hydrolase</keyword>
<proteinExistence type="predicted"/>
<dbReference type="InterPro" id="IPR036412">
    <property type="entry name" value="HAD-like_sf"/>
</dbReference>
<evidence type="ECO:0000256" key="2">
    <source>
        <dbReference type="ARBA" id="ARBA00022801"/>
    </source>
</evidence>
<dbReference type="GO" id="GO:0016787">
    <property type="term" value="F:hydrolase activity"/>
    <property type="evidence" value="ECO:0007669"/>
    <property type="project" value="UniProtKB-KW"/>
</dbReference>
<organism evidence="4 5">
    <name type="scientific">Candidatus Bipolaricaulis anaerobius</name>
    <dbReference type="NCBI Taxonomy" id="2026885"/>
    <lineage>
        <taxon>Bacteria</taxon>
        <taxon>Candidatus Bipolaricaulota</taxon>
        <taxon>Candidatus Bipolaricaulia</taxon>
        <taxon>Candidatus Bipolaricaulales</taxon>
        <taxon>Candidatus Bipolaricaulaceae</taxon>
        <taxon>Candidatus Bipolaricaulis</taxon>
    </lineage>
</organism>
<evidence type="ECO:0000256" key="1">
    <source>
        <dbReference type="ARBA" id="ARBA00001946"/>
    </source>
</evidence>
<dbReference type="Pfam" id="PF00702">
    <property type="entry name" value="Hydrolase"/>
    <property type="match status" value="1"/>
</dbReference>
<dbReference type="Proteomes" id="UP000249818">
    <property type="component" value="Chromosome BARAN1"/>
</dbReference>
<dbReference type="SUPFAM" id="SSF56784">
    <property type="entry name" value="HAD-like"/>
    <property type="match status" value="1"/>
</dbReference>
<dbReference type="Gene3D" id="3.40.50.1000">
    <property type="entry name" value="HAD superfamily/HAD-like"/>
    <property type="match status" value="1"/>
</dbReference>
<name>A0A2X3L071_9BACT</name>
<protein>
    <submittedName>
        <fullName evidence="4">Uncharacterized protein</fullName>
    </submittedName>
</protein>
<dbReference type="AlphaFoldDB" id="A0A2X3L071"/>
<comment type="cofactor">
    <cofactor evidence="1">
        <name>Mg(2+)</name>
        <dbReference type="ChEBI" id="CHEBI:18420"/>
    </cofactor>
</comment>
<evidence type="ECO:0000313" key="5">
    <source>
        <dbReference type="Proteomes" id="UP000249818"/>
    </source>
</evidence>
<dbReference type="PANTHER" id="PTHR46470">
    <property type="entry name" value="N-ACYLNEURAMINATE-9-PHOSPHATASE"/>
    <property type="match status" value="1"/>
</dbReference>